<gene>
    <name evidence="2" type="ORF">HYALB_00007654</name>
</gene>
<evidence type="ECO:0000256" key="1">
    <source>
        <dbReference type="SAM" id="MobiDB-lite"/>
    </source>
</evidence>
<keyword evidence="3" id="KW-1185">Reference proteome</keyword>
<dbReference type="InterPro" id="IPR021833">
    <property type="entry name" value="DUF3425"/>
</dbReference>
<dbReference type="PANTHER" id="PTHR38116:SF9">
    <property type="entry name" value="BZIP DOMAIN-CONTAINING PROTEIN"/>
    <property type="match status" value="1"/>
</dbReference>
<reference evidence="2" key="1">
    <citation type="submission" date="2021-07" db="EMBL/GenBank/DDBJ databases">
        <authorList>
            <person name="Durling M."/>
        </authorList>
    </citation>
    <scope>NUCLEOTIDE SEQUENCE</scope>
</reference>
<accession>A0A9N9LG56</accession>
<comment type="caution">
    <text evidence="2">The sequence shown here is derived from an EMBL/GenBank/DDBJ whole genome shotgun (WGS) entry which is preliminary data.</text>
</comment>
<dbReference type="PANTHER" id="PTHR38116">
    <property type="entry name" value="CHROMOSOME 7, WHOLE GENOME SHOTGUN SEQUENCE"/>
    <property type="match status" value="1"/>
</dbReference>
<dbReference type="Proteomes" id="UP000701801">
    <property type="component" value="Unassembled WGS sequence"/>
</dbReference>
<proteinExistence type="predicted"/>
<feature type="compositionally biased region" description="Low complexity" evidence="1">
    <location>
        <begin position="30"/>
        <end position="40"/>
    </location>
</feature>
<dbReference type="EMBL" id="CAJVRM010000004">
    <property type="protein sequence ID" value="CAG8970986.1"/>
    <property type="molecule type" value="Genomic_DNA"/>
</dbReference>
<evidence type="ECO:0000313" key="2">
    <source>
        <dbReference type="EMBL" id="CAG8970986.1"/>
    </source>
</evidence>
<feature type="region of interest" description="Disordered" evidence="1">
    <location>
        <begin position="24"/>
        <end position="46"/>
    </location>
</feature>
<dbReference type="OrthoDB" id="2245989at2759"/>
<organism evidence="2 3">
    <name type="scientific">Hymenoscyphus albidus</name>
    <dbReference type="NCBI Taxonomy" id="595503"/>
    <lineage>
        <taxon>Eukaryota</taxon>
        <taxon>Fungi</taxon>
        <taxon>Dikarya</taxon>
        <taxon>Ascomycota</taxon>
        <taxon>Pezizomycotina</taxon>
        <taxon>Leotiomycetes</taxon>
        <taxon>Helotiales</taxon>
        <taxon>Helotiaceae</taxon>
        <taxon>Hymenoscyphus</taxon>
    </lineage>
</organism>
<name>A0A9N9LG56_9HELO</name>
<evidence type="ECO:0000313" key="3">
    <source>
        <dbReference type="Proteomes" id="UP000701801"/>
    </source>
</evidence>
<sequence>MHQKADTLGEAKLTGYNLGKRLRDEKIRSSETSQQAATSADPTLSKSYAASNSNTMGVDIEEDTSFDPAACLDAFCTTMVLDSSNATNSAGILDTATDLSTCFGDMMPIFPLETPTTSDHSSCVCCSFRNLPNLNHELPYKLTPITALYINGEVPGLSCCTSIPAKSKPAASDVPLSLRPTPAQLFTFHLSGVDRSPFPKMRDNIISLSGFIDEEELGRDMMFMPTFSSTPGALPLNPKAWKVEKPFADKWGFLFR</sequence>
<dbReference type="AlphaFoldDB" id="A0A9N9LG56"/>
<dbReference type="Pfam" id="PF11905">
    <property type="entry name" value="DUF3425"/>
    <property type="match status" value="1"/>
</dbReference>
<protein>
    <submittedName>
        <fullName evidence="2">Uncharacterized protein</fullName>
    </submittedName>
</protein>